<evidence type="ECO:0000313" key="10">
    <source>
        <dbReference type="Proteomes" id="UP000315217"/>
    </source>
</evidence>
<gene>
    <name evidence="6 8" type="primary">nusB</name>
    <name evidence="9" type="ORF">E6G98_04020</name>
    <name evidence="8" type="ORF">E6G99_01450</name>
</gene>
<dbReference type="InterPro" id="IPR035926">
    <property type="entry name" value="NusB-like_sf"/>
</dbReference>
<dbReference type="Proteomes" id="UP000315217">
    <property type="component" value="Unassembled WGS sequence"/>
</dbReference>
<evidence type="ECO:0000259" key="7">
    <source>
        <dbReference type="Pfam" id="PF01029"/>
    </source>
</evidence>
<evidence type="ECO:0000313" key="9">
    <source>
        <dbReference type="EMBL" id="TMJ11955.1"/>
    </source>
</evidence>
<dbReference type="InterPro" id="IPR006027">
    <property type="entry name" value="NusB_RsmB_TIM44"/>
</dbReference>
<evidence type="ECO:0000256" key="5">
    <source>
        <dbReference type="ARBA" id="ARBA00023163"/>
    </source>
</evidence>
<dbReference type="PANTHER" id="PTHR11078">
    <property type="entry name" value="N UTILIZATION SUBSTANCE PROTEIN B-RELATED"/>
    <property type="match status" value="1"/>
</dbReference>
<dbReference type="EMBL" id="VBAJ01000021">
    <property type="protein sequence ID" value="TMJ10144.1"/>
    <property type="molecule type" value="Genomic_DNA"/>
</dbReference>
<dbReference type="Gene3D" id="1.10.940.10">
    <property type="entry name" value="NusB-like"/>
    <property type="match status" value="1"/>
</dbReference>
<dbReference type="GO" id="GO:0006353">
    <property type="term" value="P:DNA-templated transcription termination"/>
    <property type="evidence" value="ECO:0007669"/>
    <property type="project" value="UniProtKB-UniRule"/>
</dbReference>
<dbReference type="SUPFAM" id="SSF48013">
    <property type="entry name" value="NusB-like"/>
    <property type="match status" value="1"/>
</dbReference>
<keyword evidence="4 6" id="KW-0805">Transcription regulation</keyword>
<comment type="caution">
    <text evidence="8">The sequence shown here is derived from an EMBL/GenBank/DDBJ whole genome shotgun (WGS) entry which is preliminary data.</text>
</comment>
<dbReference type="GO" id="GO:0005829">
    <property type="term" value="C:cytosol"/>
    <property type="evidence" value="ECO:0007669"/>
    <property type="project" value="TreeGrafter"/>
</dbReference>
<reference evidence="10 11" key="1">
    <citation type="journal article" date="2019" name="Nat. Microbiol.">
        <title>Mediterranean grassland soil C-N compound turnover is dependent on rainfall and depth, and is mediated by genomically divergent microorganisms.</title>
        <authorList>
            <person name="Diamond S."/>
            <person name="Andeer P.F."/>
            <person name="Li Z."/>
            <person name="Crits-Christoph A."/>
            <person name="Burstein D."/>
            <person name="Anantharaman K."/>
            <person name="Lane K.R."/>
            <person name="Thomas B.C."/>
            <person name="Pan C."/>
            <person name="Northen T.R."/>
            <person name="Banfield J.F."/>
        </authorList>
    </citation>
    <scope>NUCLEOTIDE SEQUENCE [LARGE SCALE GENOMIC DNA]</scope>
    <source>
        <strain evidence="9">NP_1</strain>
        <strain evidence="8">NP_2</strain>
    </source>
</reference>
<evidence type="ECO:0000256" key="3">
    <source>
        <dbReference type="ARBA" id="ARBA00022884"/>
    </source>
</evidence>
<comment type="similarity">
    <text evidence="1 6">Belongs to the NusB family.</text>
</comment>
<keyword evidence="3 6" id="KW-0694">RNA-binding</keyword>
<dbReference type="PANTHER" id="PTHR11078:SF3">
    <property type="entry name" value="ANTITERMINATION NUSB DOMAIN-CONTAINING PROTEIN"/>
    <property type="match status" value="1"/>
</dbReference>
<keyword evidence="2 6" id="KW-0889">Transcription antitermination</keyword>
<dbReference type="NCBIfam" id="TIGR01951">
    <property type="entry name" value="nusB"/>
    <property type="match status" value="1"/>
</dbReference>
<evidence type="ECO:0000256" key="1">
    <source>
        <dbReference type="ARBA" id="ARBA00005952"/>
    </source>
</evidence>
<accession>A0A537LQ45</accession>
<dbReference type="InterPro" id="IPR011605">
    <property type="entry name" value="NusB_fam"/>
</dbReference>
<dbReference type="AlphaFoldDB" id="A0A537LQ45"/>
<keyword evidence="5 6" id="KW-0804">Transcription</keyword>
<comment type="function">
    <text evidence="6">Involved in transcription antitermination. Required for transcription of ribosomal RNA (rRNA) genes. Binds specifically to the boxA antiterminator sequence of the ribosomal RNA (rrn) operons.</text>
</comment>
<evidence type="ECO:0000256" key="6">
    <source>
        <dbReference type="HAMAP-Rule" id="MF_00073"/>
    </source>
</evidence>
<dbReference type="GO" id="GO:0003723">
    <property type="term" value="F:RNA binding"/>
    <property type="evidence" value="ECO:0007669"/>
    <property type="project" value="UniProtKB-UniRule"/>
</dbReference>
<evidence type="ECO:0000256" key="4">
    <source>
        <dbReference type="ARBA" id="ARBA00023015"/>
    </source>
</evidence>
<feature type="domain" description="NusB/RsmB/TIM44" evidence="7">
    <location>
        <begin position="8"/>
        <end position="131"/>
    </location>
</feature>
<protein>
    <recommendedName>
        <fullName evidence="6">Transcription antitermination protein NusB</fullName>
    </recommendedName>
    <alternativeName>
        <fullName evidence="6">Antitermination factor NusB</fullName>
    </alternativeName>
</protein>
<name>A0A537LQ45_9BACT</name>
<evidence type="ECO:0000313" key="11">
    <source>
        <dbReference type="Proteomes" id="UP000318661"/>
    </source>
</evidence>
<evidence type="ECO:0000256" key="2">
    <source>
        <dbReference type="ARBA" id="ARBA00022814"/>
    </source>
</evidence>
<organism evidence="8 11">
    <name type="scientific">Candidatus Segetimicrobium genomatis</name>
    <dbReference type="NCBI Taxonomy" id="2569760"/>
    <lineage>
        <taxon>Bacteria</taxon>
        <taxon>Bacillati</taxon>
        <taxon>Candidatus Sysuimicrobiota</taxon>
        <taxon>Candidatus Sysuimicrobiia</taxon>
        <taxon>Candidatus Sysuimicrobiales</taxon>
        <taxon>Candidatus Segetimicrobiaceae</taxon>
        <taxon>Candidatus Segetimicrobium</taxon>
    </lineage>
</organism>
<evidence type="ECO:0000313" key="8">
    <source>
        <dbReference type="EMBL" id="TMJ10144.1"/>
    </source>
</evidence>
<sequence>MRTVGLRRRARELAMRALYEADIGRQSLATVVGRVAPEVPDREQAFFRALCEGTWRERERIDALLAELTPQWSVERLASTDRAILRIAMYELQHLPTPPRVVVNEAVELAKAYGTEASGKFVNGVLGAVLRRRGERSGVSDE</sequence>
<dbReference type="EMBL" id="VBAI01000039">
    <property type="protein sequence ID" value="TMJ11955.1"/>
    <property type="molecule type" value="Genomic_DNA"/>
</dbReference>
<dbReference type="GO" id="GO:0031564">
    <property type="term" value="P:transcription antitermination"/>
    <property type="evidence" value="ECO:0007669"/>
    <property type="project" value="UniProtKB-KW"/>
</dbReference>
<dbReference type="Proteomes" id="UP000318661">
    <property type="component" value="Unassembled WGS sequence"/>
</dbReference>
<dbReference type="Pfam" id="PF01029">
    <property type="entry name" value="NusB"/>
    <property type="match status" value="1"/>
</dbReference>
<proteinExistence type="inferred from homology"/>
<dbReference type="HAMAP" id="MF_00073">
    <property type="entry name" value="NusB"/>
    <property type="match status" value="1"/>
</dbReference>